<dbReference type="OrthoDB" id="244285at2"/>
<proteinExistence type="predicted"/>
<accession>C0Q946</accession>
<keyword evidence="3" id="KW-1185">Reference proteome</keyword>
<dbReference type="KEGG" id="dat:HRM2_34760"/>
<dbReference type="PANTHER" id="PTHR43844">
    <property type="entry name" value="METHIONINE SYNTHASE"/>
    <property type="match status" value="1"/>
</dbReference>
<dbReference type="Pfam" id="PF01717">
    <property type="entry name" value="Meth_synt_2"/>
    <property type="match status" value="1"/>
</dbReference>
<dbReference type="GO" id="GO:0008270">
    <property type="term" value="F:zinc ion binding"/>
    <property type="evidence" value="ECO:0007669"/>
    <property type="project" value="InterPro"/>
</dbReference>
<dbReference type="GO" id="GO:0009086">
    <property type="term" value="P:methionine biosynthetic process"/>
    <property type="evidence" value="ECO:0007669"/>
    <property type="project" value="InterPro"/>
</dbReference>
<dbReference type="STRING" id="177437.HRM2_34760"/>
<reference evidence="2 3" key="1">
    <citation type="journal article" date="2009" name="Environ. Microbiol.">
        <title>Genome sequence of Desulfobacterium autotrophicum HRM2, a marine sulfate reducer oxidizing organic carbon completely to carbon dioxide.</title>
        <authorList>
            <person name="Strittmatter A.W."/>
            <person name="Liesegang H."/>
            <person name="Rabus R."/>
            <person name="Decker I."/>
            <person name="Amann J."/>
            <person name="Andres S."/>
            <person name="Henne A."/>
            <person name="Fricke W.F."/>
            <person name="Martinez-Arias R."/>
            <person name="Bartels D."/>
            <person name="Goesmann A."/>
            <person name="Krause L."/>
            <person name="Puehler A."/>
            <person name="Klenk H.P."/>
            <person name="Richter M."/>
            <person name="Schuler M."/>
            <person name="Gloeckner F.O."/>
            <person name="Meyerdierks A."/>
            <person name="Gottschalk G."/>
            <person name="Amann R."/>
        </authorList>
    </citation>
    <scope>NUCLEOTIDE SEQUENCE [LARGE SCALE GENOMIC DNA]</scope>
    <source>
        <strain evidence="3">ATCC 43914 / DSM 3382 / HRM2</strain>
    </source>
</reference>
<evidence type="ECO:0000313" key="2">
    <source>
        <dbReference type="EMBL" id="ACN16551.1"/>
    </source>
</evidence>
<gene>
    <name evidence="2" type="primary">metE</name>
    <name evidence="2" type="ordered locus">HRM2_34760</name>
</gene>
<keyword evidence="2" id="KW-0489">Methyltransferase</keyword>
<dbReference type="GO" id="GO:0003871">
    <property type="term" value="F:5-methyltetrahydropteroyltriglutamate-homocysteine S-methyltransferase activity"/>
    <property type="evidence" value="ECO:0007669"/>
    <property type="project" value="UniProtKB-EC"/>
</dbReference>
<dbReference type="Proteomes" id="UP000000442">
    <property type="component" value="Chromosome"/>
</dbReference>
<dbReference type="InterPro" id="IPR002629">
    <property type="entry name" value="Met_Synth_C/arc"/>
</dbReference>
<organism evidence="2 3">
    <name type="scientific">Desulforapulum autotrophicum (strain ATCC 43914 / DSM 3382 / VKM B-1955 / HRM2)</name>
    <name type="common">Desulfobacterium autotrophicum</name>
    <dbReference type="NCBI Taxonomy" id="177437"/>
    <lineage>
        <taxon>Bacteria</taxon>
        <taxon>Pseudomonadati</taxon>
        <taxon>Thermodesulfobacteriota</taxon>
        <taxon>Desulfobacteria</taxon>
        <taxon>Desulfobacterales</taxon>
        <taxon>Desulfobacteraceae</taxon>
        <taxon>Desulforapulum</taxon>
    </lineage>
</organism>
<dbReference type="HOGENOM" id="CLU_744069_0_0_7"/>
<dbReference type="RefSeq" id="WP_015905303.1">
    <property type="nucleotide sequence ID" value="NC_012108.1"/>
</dbReference>
<sequence length="368" mass="40766">MKNQNDTYTPILVGIPTEPVGSIPRPRELQEALLSHEQGNLTAEELEPLFDEAVSETITRFEATGSPVVSDGEQAKSSFATYTLDGLDNIAPDGMIIPFEDGHIRRLPRLTKGPFKYGVYAGSYLPRAKKFAKRPVKQAVISVSAMSLLYPEDGVPDYSREHFLSDLVKEAVADIRSCFENGAYQVQIDFTEGRLAVKLDPSKQLLQQFLDLNNQVLSHFSEKEHQRIGIHTCPGGDHDSTHSADIDYGELIPMLLTLNAGNFYMQMAGEKNPEASLKIIGDHLRPNQRIYVGVIDVVNETVESAETVRDRVLQAAEYIPIDQLGTTDDCGFSPFSDDVATSRDTAFAKIKARIQGTKLAYNELISKM</sequence>
<dbReference type="AlphaFoldDB" id="C0Q946"/>
<dbReference type="GO" id="GO:0032259">
    <property type="term" value="P:methylation"/>
    <property type="evidence" value="ECO:0007669"/>
    <property type="project" value="UniProtKB-KW"/>
</dbReference>
<dbReference type="PANTHER" id="PTHR43844:SF2">
    <property type="entry name" value="SYNTHASE, VITAMIN-B12 INDEPENDENT, PUTATIVE (AFU_ORTHOLOGUE AFUA_3G12060)-RELATED"/>
    <property type="match status" value="1"/>
</dbReference>
<feature type="domain" description="Cobalamin-independent methionine synthase MetE C-terminal/archaeal" evidence="1">
    <location>
        <begin position="16"/>
        <end position="333"/>
    </location>
</feature>
<dbReference type="Gene3D" id="3.20.20.210">
    <property type="match status" value="1"/>
</dbReference>
<keyword evidence="2" id="KW-0808">Transferase</keyword>
<dbReference type="EMBL" id="CP001087">
    <property type="protein sequence ID" value="ACN16551.1"/>
    <property type="molecule type" value="Genomic_DNA"/>
</dbReference>
<name>C0Q946_DESAH</name>
<dbReference type="EC" id="2.1.1.14" evidence="2"/>
<dbReference type="CDD" id="cd03311">
    <property type="entry name" value="CIMS_C_terminal_like"/>
    <property type="match status" value="1"/>
</dbReference>
<dbReference type="eggNOG" id="COG0620">
    <property type="taxonomic scope" value="Bacteria"/>
</dbReference>
<dbReference type="SUPFAM" id="SSF51726">
    <property type="entry name" value="UROD/MetE-like"/>
    <property type="match status" value="1"/>
</dbReference>
<evidence type="ECO:0000313" key="3">
    <source>
        <dbReference type="Proteomes" id="UP000000442"/>
    </source>
</evidence>
<dbReference type="InterPro" id="IPR038071">
    <property type="entry name" value="UROD/MetE-like_sf"/>
</dbReference>
<evidence type="ECO:0000259" key="1">
    <source>
        <dbReference type="Pfam" id="PF01717"/>
    </source>
</evidence>
<protein>
    <submittedName>
        <fullName evidence="2">MetE</fullName>
        <ecNumber evidence="2">2.1.1.14</ecNumber>
    </submittedName>
</protein>